<dbReference type="PANTHER" id="PTHR40698:SF1">
    <property type="entry name" value="FLAGELLA-RELATED PROTEIN D-RELATED"/>
    <property type="match status" value="1"/>
</dbReference>
<protein>
    <submittedName>
        <fullName evidence="5">Flagella protein</fullName>
    </submittedName>
</protein>
<evidence type="ECO:0000313" key="6">
    <source>
        <dbReference type="Proteomes" id="UP000009227"/>
    </source>
</evidence>
<dbReference type="InterPro" id="IPR006752">
    <property type="entry name" value="Arch_fla_DE"/>
</dbReference>
<dbReference type="OrthoDB" id="121879at2157"/>
<keyword evidence="6" id="KW-1185">Reference proteome</keyword>
<organism evidence="6">
    <name type="scientific">Methanotorris igneus (strain DSM 5666 / JCM 11834 / Kol 5)</name>
    <dbReference type="NCBI Taxonomy" id="880724"/>
    <lineage>
        <taxon>Archaea</taxon>
        <taxon>Methanobacteriati</taxon>
        <taxon>Methanobacteriota</taxon>
        <taxon>Methanomada group</taxon>
        <taxon>Methanococci</taxon>
        <taxon>Methanococcales</taxon>
        <taxon>Methanocaldococcaceae</taxon>
        <taxon>Methanotorris</taxon>
    </lineage>
</organism>
<dbReference type="KEGG" id="mig:Metig_1377"/>
<dbReference type="RefSeq" id="WP_013799508.1">
    <property type="nucleotide sequence ID" value="NC_015562.1"/>
</dbReference>
<keyword evidence="3" id="KW-0175">Coiled coil</keyword>
<dbReference type="STRING" id="880724.Metig_1377"/>
<sequence>MKLITKEYYKEPHGINFMFDILEGNYLLTSLNDDAKTMAILTKWIEYLISHVGKSKAEDILIYYNEINWISDKVLMKLLKILEHTNFDKKFDKKDGESLELKSIVNIHIISLYYITYLSGRPLSFDDIDEIKLELIKLKKFLENIKEMTNDLNKNEKNSMFANLEETNSLF</sequence>
<keyword evidence="2" id="KW-0974">Archaeal flagellum</keyword>
<dbReference type="GO" id="GO:0097589">
    <property type="term" value="C:archaeal-type flagellum"/>
    <property type="evidence" value="ECO:0007669"/>
    <property type="project" value="UniProtKB-SubCell"/>
</dbReference>
<feature type="domain" description="Archaeal flagella protein FlaD/E" evidence="4">
    <location>
        <begin position="25"/>
        <end position="119"/>
    </location>
</feature>
<accession>F6BF42</accession>
<dbReference type="AlphaFoldDB" id="F6BF42"/>
<keyword evidence="5" id="KW-0969">Cilium</keyword>
<evidence type="ECO:0000256" key="2">
    <source>
        <dbReference type="ARBA" id="ARBA00022440"/>
    </source>
</evidence>
<feature type="coiled-coil region" evidence="3">
    <location>
        <begin position="128"/>
        <end position="158"/>
    </location>
</feature>
<dbReference type="HOGENOM" id="CLU_1559494_0_0_2"/>
<gene>
    <name evidence="5" type="ordered locus">Metig_1377</name>
</gene>
<reference evidence="5 6" key="1">
    <citation type="submission" date="2011-05" db="EMBL/GenBank/DDBJ databases">
        <title>Complete sequence of Methanotorris igneus Kol 5.</title>
        <authorList>
            <consortium name="US DOE Joint Genome Institute"/>
            <person name="Lucas S."/>
            <person name="Han J."/>
            <person name="Lapidus A."/>
            <person name="Cheng J.-F."/>
            <person name="Goodwin L."/>
            <person name="Pitluck S."/>
            <person name="Peters L."/>
            <person name="Mikhailova N."/>
            <person name="Chertkov O."/>
            <person name="Han C."/>
            <person name="Tapia R."/>
            <person name="Land M."/>
            <person name="Hauser L."/>
            <person name="Kyrpides N."/>
            <person name="Ivanova N."/>
            <person name="Pagani I."/>
            <person name="Sieprawska-Lupa M."/>
            <person name="Whitman W."/>
            <person name="Woyke T."/>
        </authorList>
    </citation>
    <scope>NUCLEOTIDE SEQUENCE [LARGE SCALE GENOMIC DNA]</scope>
    <source>
        <strain evidence="6">DSM 5666 / JCM 11834 / Kol 5</strain>
    </source>
</reference>
<dbReference type="Proteomes" id="UP000009227">
    <property type="component" value="Chromosome"/>
</dbReference>
<evidence type="ECO:0000259" key="4">
    <source>
        <dbReference type="Pfam" id="PF04659"/>
    </source>
</evidence>
<dbReference type="GeneID" id="10644250"/>
<name>F6BF42_METIK</name>
<comment type="subcellular location">
    <subcellularLocation>
        <location evidence="1">Archaeal flagellum</location>
    </subcellularLocation>
</comment>
<dbReference type="GO" id="GO:0097588">
    <property type="term" value="P:archaeal or bacterial-type flagellum-dependent cell motility"/>
    <property type="evidence" value="ECO:0007669"/>
    <property type="project" value="InterPro"/>
</dbReference>
<evidence type="ECO:0000256" key="1">
    <source>
        <dbReference type="ARBA" id="ARBA00004618"/>
    </source>
</evidence>
<dbReference type="PANTHER" id="PTHR40698">
    <property type="entry name" value="FLAGELLA-RELATED PROTEIN E-RELATED-RELATED"/>
    <property type="match status" value="1"/>
</dbReference>
<keyword evidence="5" id="KW-0282">Flagellum</keyword>
<dbReference type="InterPro" id="IPR052494">
    <property type="entry name" value="Flagella_assembly_related"/>
</dbReference>
<dbReference type="EMBL" id="CP002737">
    <property type="protein sequence ID" value="AEF96912.1"/>
    <property type="molecule type" value="Genomic_DNA"/>
</dbReference>
<evidence type="ECO:0000313" key="5">
    <source>
        <dbReference type="EMBL" id="AEF96912.1"/>
    </source>
</evidence>
<dbReference type="Pfam" id="PF04659">
    <property type="entry name" value="Arch_fla_DE"/>
    <property type="match status" value="1"/>
</dbReference>
<proteinExistence type="predicted"/>
<evidence type="ECO:0000256" key="3">
    <source>
        <dbReference type="SAM" id="Coils"/>
    </source>
</evidence>
<keyword evidence="5" id="KW-0966">Cell projection</keyword>